<protein>
    <submittedName>
        <fullName evidence="2">Uncharacterized protein</fullName>
    </submittedName>
</protein>
<sequence>MTLDEVNALEDIQDYWYQKLRRTHGLDGTEPQPPESTEDFNDIRTRQPGYPNEFSHSMESHDAVKYQNEQGWDAELEDEQLHEDSFFSSYEETPGLSTRDGDGLGNGYYRQQHQYRQEPYSQSDYHQGYSDPQPSQTAYESELNGSDLSHHYPFSVTPAGSNSPENDQQDEPVISNITLSPENEAVVSYDDGFSDSVPEFYNSYPYWQQSQSTPNFYDRLDLQPNES</sequence>
<dbReference type="AlphaFoldDB" id="S3DUL0"/>
<dbReference type="GeneID" id="19470387"/>
<evidence type="ECO:0000256" key="1">
    <source>
        <dbReference type="SAM" id="MobiDB-lite"/>
    </source>
</evidence>
<accession>S3DUL0</accession>
<evidence type="ECO:0000313" key="3">
    <source>
        <dbReference type="Proteomes" id="UP000016922"/>
    </source>
</evidence>
<dbReference type="HOGENOM" id="CLU_1219778_0_0_1"/>
<reference evidence="2 3" key="1">
    <citation type="journal article" date="2013" name="BMC Genomics">
        <title>Genomics-driven discovery of the pneumocandin biosynthetic gene cluster in the fungus Glarea lozoyensis.</title>
        <authorList>
            <person name="Chen L."/>
            <person name="Yue Q."/>
            <person name="Zhang X."/>
            <person name="Xiang M."/>
            <person name="Wang C."/>
            <person name="Li S."/>
            <person name="Che Y."/>
            <person name="Ortiz-Lopez F.J."/>
            <person name="Bills G.F."/>
            <person name="Liu X."/>
            <person name="An Z."/>
        </authorList>
    </citation>
    <scope>NUCLEOTIDE SEQUENCE [LARGE SCALE GENOMIC DNA]</scope>
    <source>
        <strain evidence="3">ATCC 20868 / MF5171</strain>
    </source>
</reference>
<dbReference type="KEGG" id="glz:GLAREA_11346"/>
<keyword evidence="3" id="KW-1185">Reference proteome</keyword>
<dbReference type="Proteomes" id="UP000016922">
    <property type="component" value="Unassembled WGS sequence"/>
</dbReference>
<evidence type="ECO:0000313" key="2">
    <source>
        <dbReference type="EMBL" id="EPE35646.1"/>
    </source>
</evidence>
<feature type="compositionally biased region" description="Polar residues" evidence="1">
    <location>
        <begin position="109"/>
        <end position="147"/>
    </location>
</feature>
<gene>
    <name evidence="2" type="ORF">GLAREA_11346</name>
</gene>
<organism evidence="2 3">
    <name type="scientific">Glarea lozoyensis (strain ATCC 20868 / MF5171)</name>
    <dbReference type="NCBI Taxonomy" id="1116229"/>
    <lineage>
        <taxon>Eukaryota</taxon>
        <taxon>Fungi</taxon>
        <taxon>Dikarya</taxon>
        <taxon>Ascomycota</taxon>
        <taxon>Pezizomycotina</taxon>
        <taxon>Leotiomycetes</taxon>
        <taxon>Helotiales</taxon>
        <taxon>Helotiaceae</taxon>
        <taxon>Glarea</taxon>
    </lineage>
</organism>
<feature type="compositionally biased region" description="Acidic residues" evidence="1">
    <location>
        <begin position="72"/>
        <end position="81"/>
    </location>
</feature>
<dbReference type="RefSeq" id="XP_008077725.1">
    <property type="nucleotide sequence ID" value="XM_008079534.1"/>
</dbReference>
<dbReference type="EMBL" id="KE145354">
    <property type="protein sequence ID" value="EPE35646.1"/>
    <property type="molecule type" value="Genomic_DNA"/>
</dbReference>
<feature type="region of interest" description="Disordered" evidence="1">
    <location>
        <begin position="23"/>
        <end position="182"/>
    </location>
</feature>
<name>S3DUL0_GLAL2</name>
<proteinExistence type="predicted"/>